<dbReference type="Gene3D" id="2.40.128.680">
    <property type="match status" value="1"/>
</dbReference>
<name>A0A9P4MJN2_9PEZI</name>
<proteinExistence type="predicted"/>
<evidence type="ECO:0000313" key="2">
    <source>
        <dbReference type="Proteomes" id="UP000799439"/>
    </source>
</evidence>
<keyword evidence="2" id="KW-1185">Reference proteome</keyword>
<accession>A0A9P4MJN2</accession>
<gene>
    <name evidence="1" type="ORF">K461DRAFT_289647</name>
</gene>
<dbReference type="EMBL" id="ML996081">
    <property type="protein sequence ID" value="KAF2157320.1"/>
    <property type="molecule type" value="Genomic_DNA"/>
</dbReference>
<dbReference type="Pfam" id="PF08615">
    <property type="entry name" value="RNase_H2_suC"/>
    <property type="match status" value="1"/>
</dbReference>
<dbReference type="GO" id="GO:0006401">
    <property type="term" value="P:RNA catabolic process"/>
    <property type="evidence" value="ECO:0007669"/>
    <property type="project" value="InterPro"/>
</dbReference>
<dbReference type="GO" id="GO:0032299">
    <property type="term" value="C:ribonuclease H2 complex"/>
    <property type="evidence" value="ECO:0007669"/>
    <property type="project" value="InterPro"/>
</dbReference>
<dbReference type="PANTHER" id="PTHR47204">
    <property type="entry name" value="OS02G0168900 PROTEIN"/>
    <property type="match status" value="1"/>
</dbReference>
<reference evidence="1" key="1">
    <citation type="journal article" date="2020" name="Stud. Mycol.">
        <title>101 Dothideomycetes genomes: a test case for predicting lifestyles and emergence of pathogens.</title>
        <authorList>
            <person name="Haridas S."/>
            <person name="Albert R."/>
            <person name="Binder M."/>
            <person name="Bloem J."/>
            <person name="Labutti K."/>
            <person name="Salamov A."/>
            <person name="Andreopoulos B."/>
            <person name="Baker S."/>
            <person name="Barry K."/>
            <person name="Bills G."/>
            <person name="Bluhm B."/>
            <person name="Cannon C."/>
            <person name="Castanera R."/>
            <person name="Culley D."/>
            <person name="Daum C."/>
            <person name="Ezra D."/>
            <person name="Gonzalez J."/>
            <person name="Henrissat B."/>
            <person name="Kuo A."/>
            <person name="Liang C."/>
            <person name="Lipzen A."/>
            <person name="Lutzoni F."/>
            <person name="Magnuson J."/>
            <person name="Mondo S."/>
            <person name="Nolan M."/>
            <person name="Ohm R."/>
            <person name="Pangilinan J."/>
            <person name="Park H.-J."/>
            <person name="Ramirez L."/>
            <person name="Alfaro M."/>
            <person name="Sun H."/>
            <person name="Tritt A."/>
            <person name="Yoshinaga Y."/>
            <person name="Zwiers L.-H."/>
            <person name="Turgeon B."/>
            <person name="Goodwin S."/>
            <person name="Spatafora J."/>
            <person name="Crous P."/>
            <person name="Grigoriev I."/>
        </authorList>
    </citation>
    <scope>NUCLEOTIDE SEQUENCE</scope>
    <source>
        <strain evidence="1">CBS 260.36</strain>
    </source>
</reference>
<comment type="caution">
    <text evidence="1">The sequence shown here is derived from an EMBL/GenBank/DDBJ whole genome shotgun (WGS) entry which is preliminary data.</text>
</comment>
<dbReference type="CDD" id="cd09271">
    <property type="entry name" value="RNase_H2-C"/>
    <property type="match status" value="1"/>
</dbReference>
<protein>
    <submittedName>
        <fullName evidence="1">Ribonuclease H1 small subunit</fullName>
    </submittedName>
</protein>
<sequence>MLAFGSERPQKRLRPNVLPCKISYNGPANAELRYWNPKTETDGTQTAYFRGRKLLGKTATVPSGYEGVVIQKTDRTIMDAPATNGLRQHDMDEEEEDEDDVANNVTAPRELKIVEQTGTFDAITVWGHESFPTNTADPYLKGVQEWVDFASAIHDDSNSPSPPNDTTSGA</sequence>
<dbReference type="OrthoDB" id="6222486at2759"/>
<dbReference type="AlphaFoldDB" id="A0A9P4MJN2"/>
<dbReference type="Proteomes" id="UP000799439">
    <property type="component" value="Unassembled WGS sequence"/>
</dbReference>
<evidence type="ECO:0000313" key="1">
    <source>
        <dbReference type="EMBL" id="KAF2157320.1"/>
    </source>
</evidence>
<dbReference type="InterPro" id="IPR013924">
    <property type="entry name" value="RNase_H2_suC"/>
</dbReference>
<organism evidence="1 2">
    <name type="scientific">Myriangium duriaei CBS 260.36</name>
    <dbReference type="NCBI Taxonomy" id="1168546"/>
    <lineage>
        <taxon>Eukaryota</taxon>
        <taxon>Fungi</taxon>
        <taxon>Dikarya</taxon>
        <taxon>Ascomycota</taxon>
        <taxon>Pezizomycotina</taxon>
        <taxon>Dothideomycetes</taxon>
        <taxon>Dothideomycetidae</taxon>
        <taxon>Myriangiales</taxon>
        <taxon>Myriangiaceae</taxon>
        <taxon>Myriangium</taxon>
    </lineage>
</organism>
<dbReference type="PANTHER" id="PTHR47204:SF1">
    <property type="entry name" value="RIBONUCLEASE H2 SUBUNIT C"/>
    <property type="match status" value="1"/>
</dbReference>